<reference evidence="2 3" key="1">
    <citation type="submission" date="2019-06" db="EMBL/GenBank/DDBJ databases">
        <title>Genome Sequence of the Brown Rot Fungal Pathogen Monilinia fructicola.</title>
        <authorList>
            <person name="De Miccolis Angelini R.M."/>
            <person name="Landi L."/>
            <person name="Abate D."/>
            <person name="Pollastro S."/>
            <person name="Romanazzi G."/>
            <person name="Faretra F."/>
        </authorList>
    </citation>
    <scope>NUCLEOTIDE SEQUENCE [LARGE SCALE GENOMIC DNA]</scope>
    <source>
        <strain evidence="2 3">Mfrc123</strain>
    </source>
</reference>
<feature type="transmembrane region" description="Helical" evidence="1">
    <location>
        <begin position="13"/>
        <end position="29"/>
    </location>
</feature>
<gene>
    <name evidence="2" type="ORF">EYC84_008422</name>
</gene>
<evidence type="ECO:0000256" key="1">
    <source>
        <dbReference type="SAM" id="Phobius"/>
    </source>
</evidence>
<keyword evidence="1" id="KW-1133">Transmembrane helix</keyword>
<sequence>MANRVSVLCLGNIYPWILLSAFILECLRLRDMGARFLAGHLQQYIFQSHPVNPSGLLDDSKSSTCFK</sequence>
<comment type="caution">
    <text evidence="2">The sequence shown here is derived from an EMBL/GenBank/DDBJ whole genome shotgun (WGS) entry which is preliminary data.</text>
</comment>
<organism evidence="2 3">
    <name type="scientific">Monilinia fructicola</name>
    <name type="common">Brown rot fungus</name>
    <name type="synonym">Ciboria fructicola</name>
    <dbReference type="NCBI Taxonomy" id="38448"/>
    <lineage>
        <taxon>Eukaryota</taxon>
        <taxon>Fungi</taxon>
        <taxon>Dikarya</taxon>
        <taxon>Ascomycota</taxon>
        <taxon>Pezizomycotina</taxon>
        <taxon>Leotiomycetes</taxon>
        <taxon>Helotiales</taxon>
        <taxon>Sclerotiniaceae</taxon>
        <taxon>Monilinia</taxon>
    </lineage>
</organism>
<keyword evidence="1" id="KW-0472">Membrane</keyword>
<proteinExistence type="predicted"/>
<evidence type="ECO:0000313" key="3">
    <source>
        <dbReference type="Proteomes" id="UP000322873"/>
    </source>
</evidence>
<dbReference type="EMBL" id="VICG01000010">
    <property type="protein sequence ID" value="KAA8567994.1"/>
    <property type="molecule type" value="Genomic_DNA"/>
</dbReference>
<dbReference type="Proteomes" id="UP000322873">
    <property type="component" value="Unassembled WGS sequence"/>
</dbReference>
<keyword evidence="3" id="KW-1185">Reference proteome</keyword>
<dbReference type="AlphaFoldDB" id="A0A5M9JF37"/>
<protein>
    <submittedName>
        <fullName evidence="2">Uncharacterized protein</fullName>
    </submittedName>
</protein>
<keyword evidence="1" id="KW-0812">Transmembrane</keyword>
<evidence type="ECO:0000313" key="2">
    <source>
        <dbReference type="EMBL" id="KAA8567994.1"/>
    </source>
</evidence>
<accession>A0A5M9JF37</accession>
<name>A0A5M9JF37_MONFR</name>